<dbReference type="SMART" id="SM00700">
    <property type="entry name" value="JHBP"/>
    <property type="match status" value="1"/>
</dbReference>
<dbReference type="OrthoDB" id="6412801at2759"/>
<evidence type="ECO:0000313" key="1">
    <source>
        <dbReference type="EMBL" id="CRL00047.1"/>
    </source>
</evidence>
<sequence length="670" mass="75782">MSSRRPRRSRIYDSNYSIGENYYKSALDSLDAKYSRPSSFLVRHSEPPAVSPTRPRINFAADLDEDLEIARDRASDVIRHETVLDHHSGRKALALEGNFDNQVQKTLDRIQASKKLLNSIDLENGYDNNESASSSKIIKKRSVKVVSDISSSSAAQKTSNDLTKWSKSTDYNDSESFAAARARQSAARLQDIEQDMLERSERQFKREQRAANVKKLLADATSDFDTDDAIMNGIDKTGDKVIKISEIPEQQTQQNVSSNTSSDVEDHFVDQIYQIIEFYKQEDPVGLPLIPLKDPMNVDDIEQSISMTKLRMTKTKLSGITKFRITYIETQVKDLKAKCGILFEQLTLKGDYVLSSFMSRSKGPFTILLKNVVVEGNAAIGVERDGKLRTQEILMDIKFADMAMDFKNLGFLAAVFQSLANSASNVIFDSIKPTILRDAYDKIKQNIDDQLLNFIGDNQIPNSISPIDNAIAEARRQVRAKGFDPFKMEDYVYPGVIGMKIFNTWVYGISSFYRLGEMSLKMRNNNATITVAIGTQEISGSAKWEVSIAKGMITRAGNLRFTVQHIKVLFVVSQPLNLSKRLKINDLQLDIGNIQVRSDGLGTADYLVEFFINIIPNLLRYQIMDALEKPIMRKIQDFTDKIDMETLVKDKLEEYHKTGEIKINLNKLEL</sequence>
<proteinExistence type="predicted"/>
<name>A0A1J1III4_9DIPT</name>
<dbReference type="PANTHER" id="PTHR11008:SF13">
    <property type="entry name" value="FI04421P"/>
    <property type="match status" value="1"/>
</dbReference>
<dbReference type="InterPro" id="IPR038606">
    <property type="entry name" value="To_sf"/>
</dbReference>
<gene>
    <name evidence="1" type="ORF">CLUMA_CG013335</name>
</gene>
<dbReference type="Gene3D" id="3.15.10.30">
    <property type="entry name" value="Haemolymph juvenile hormone binding protein"/>
    <property type="match status" value="1"/>
</dbReference>
<dbReference type="InterPro" id="IPR020234">
    <property type="entry name" value="Mite_allergen_group-7"/>
</dbReference>
<dbReference type="Pfam" id="PF16984">
    <property type="entry name" value="Grp7_allergen"/>
    <property type="match status" value="1"/>
</dbReference>
<dbReference type="EMBL" id="CVRI01000054">
    <property type="protein sequence ID" value="CRL00047.1"/>
    <property type="molecule type" value="Genomic_DNA"/>
</dbReference>
<dbReference type="InterPro" id="IPR010562">
    <property type="entry name" value="Haemolymph_juvenile_hormone-bd"/>
</dbReference>
<organism evidence="1 2">
    <name type="scientific">Clunio marinus</name>
    <dbReference type="NCBI Taxonomy" id="568069"/>
    <lineage>
        <taxon>Eukaryota</taxon>
        <taxon>Metazoa</taxon>
        <taxon>Ecdysozoa</taxon>
        <taxon>Arthropoda</taxon>
        <taxon>Hexapoda</taxon>
        <taxon>Insecta</taxon>
        <taxon>Pterygota</taxon>
        <taxon>Neoptera</taxon>
        <taxon>Endopterygota</taxon>
        <taxon>Diptera</taxon>
        <taxon>Nematocera</taxon>
        <taxon>Chironomoidea</taxon>
        <taxon>Chironomidae</taxon>
        <taxon>Clunio</taxon>
    </lineage>
</organism>
<protein>
    <submittedName>
        <fullName evidence="1">CLUMA_CG013335, isoform A</fullName>
    </submittedName>
</protein>
<accession>A0A1J1III4</accession>
<reference evidence="1 2" key="1">
    <citation type="submission" date="2015-04" db="EMBL/GenBank/DDBJ databases">
        <authorList>
            <person name="Syromyatnikov M.Y."/>
            <person name="Popov V.N."/>
        </authorList>
    </citation>
    <scope>NUCLEOTIDE SEQUENCE [LARGE SCALE GENOMIC DNA]</scope>
</reference>
<dbReference type="Proteomes" id="UP000183832">
    <property type="component" value="Unassembled WGS sequence"/>
</dbReference>
<dbReference type="AlphaFoldDB" id="A0A1J1III4"/>
<dbReference type="Pfam" id="PF06585">
    <property type="entry name" value="JHBP"/>
    <property type="match status" value="1"/>
</dbReference>
<dbReference type="InterPro" id="IPR038602">
    <property type="entry name" value="Mite_allergen_7_sf"/>
</dbReference>
<dbReference type="Gene3D" id="3.15.10.50">
    <property type="match status" value="1"/>
</dbReference>
<dbReference type="STRING" id="568069.A0A1J1III4"/>
<evidence type="ECO:0000313" key="2">
    <source>
        <dbReference type="Proteomes" id="UP000183832"/>
    </source>
</evidence>
<keyword evidence="2" id="KW-1185">Reference proteome</keyword>
<dbReference type="PANTHER" id="PTHR11008">
    <property type="entry name" value="PROTEIN TAKEOUT-LIKE PROTEIN"/>
    <property type="match status" value="1"/>
</dbReference>